<dbReference type="Pfam" id="PF00496">
    <property type="entry name" value="SBP_bac_5"/>
    <property type="match status" value="1"/>
</dbReference>
<gene>
    <name evidence="7" type="ORF">DKG75_20030</name>
</gene>
<accession>A0A317DUE1</accession>
<dbReference type="InterPro" id="IPR039424">
    <property type="entry name" value="SBP_5"/>
</dbReference>
<evidence type="ECO:0000313" key="7">
    <source>
        <dbReference type="EMBL" id="PWR18261.1"/>
    </source>
</evidence>
<dbReference type="Gene3D" id="3.90.76.10">
    <property type="entry name" value="Dipeptide-binding Protein, Domain 1"/>
    <property type="match status" value="1"/>
</dbReference>
<evidence type="ECO:0000259" key="6">
    <source>
        <dbReference type="Pfam" id="PF00496"/>
    </source>
</evidence>
<evidence type="ECO:0000256" key="5">
    <source>
        <dbReference type="SAM" id="SignalP"/>
    </source>
</evidence>
<evidence type="ECO:0000256" key="1">
    <source>
        <dbReference type="ARBA" id="ARBA00004418"/>
    </source>
</evidence>
<dbReference type="GO" id="GO:0043190">
    <property type="term" value="C:ATP-binding cassette (ABC) transporter complex"/>
    <property type="evidence" value="ECO:0007669"/>
    <property type="project" value="InterPro"/>
</dbReference>
<keyword evidence="8" id="KW-1185">Reference proteome</keyword>
<proteinExistence type="inferred from homology"/>
<dbReference type="PIRSF" id="PIRSF002741">
    <property type="entry name" value="MppA"/>
    <property type="match status" value="1"/>
</dbReference>
<dbReference type="InterPro" id="IPR030678">
    <property type="entry name" value="Peptide/Ni-bd"/>
</dbReference>
<sequence>MRALLFRLCAAAAITIAAALPARAETPTGTLTVGVYAFNAARGNPFQTIGTPGLYLWSAVLDALTEIGPGGAPVPALALSWQQVEPTRWRFHLRPGIAFANGETFDAAAVVHTIDILRDDRHRHTQAGALVRTVTSAAATDPLTVEITTKSPNAALPAELAGVFIVPPRAWAEIGEEAFAGAALGTGPFRFDHSEPSRIELVANPASWRKPRLERITFLELPEEAARVSALLSGAIDLAIQVSAETRDQLLAGGAGVVSWPAPLVITFGLSTEAPGSPFRDRRVRQAVNYAVDKQAIVEQILGGETTAASQPASPVAIGFDPTIEPYPYDPDKAKALLAEAGYPDGFPAVIDIAVNAIPGDAVIYGAAAQDLARIGIQVELRALPVAAWVKKFAGGDFSGPIFGLGLSSLPRSDAMNALRAITCGRAPLPVFTCIPEIEPLIAAVDAEPDPERRVALMRQVMRRTHDEATSLFLVNSVDFAGVAARVKDFAPGSRFIHWEKISAGETP</sequence>
<evidence type="ECO:0000256" key="3">
    <source>
        <dbReference type="ARBA" id="ARBA00022448"/>
    </source>
</evidence>
<evidence type="ECO:0000256" key="4">
    <source>
        <dbReference type="ARBA" id="ARBA00022729"/>
    </source>
</evidence>
<dbReference type="PANTHER" id="PTHR30290:SF9">
    <property type="entry name" value="OLIGOPEPTIDE-BINDING PROTEIN APPA"/>
    <property type="match status" value="1"/>
</dbReference>
<dbReference type="RefSeq" id="WP_109922968.1">
    <property type="nucleotide sequence ID" value="NZ_QGLF01000006.1"/>
</dbReference>
<dbReference type="EMBL" id="QGLF01000006">
    <property type="protein sequence ID" value="PWR18261.1"/>
    <property type="molecule type" value="Genomic_DNA"/>
</dbReference>
<dbReference type="SUPFAM" id="SSF53850">
    <property type="entry name" value="Periplasmic binding protein-like II"/>
    <property type="match status" value="1"/>
</dbReference>
<organism evidence="7 8">
    <name type="scientific">Zavarzinia compransoris</name>
    <dbReference type="NCBI Taxonomy" id="1264899"/>
    <lineage>
        <taxon>Bacteria</taxon>
        <taxon>Pseudomonadati</taxon>
        <taxon>Pseudomonadota</taxon>
        <taxon>Alphaproteobacteria</taxon>
        <taxon>Rhodospirillales</taxon>
        <taxon>Zavarziniaceae</taxon>
        <taxon>Zavarzinia</taxon>
    </lineage>
</organism>
<reference evidence="8" key="1">
    <citation type="submission" date="2018-05" db="EMBL/GenBank/DDBJ databases">
        <title>Zavarzinia sp. HR-AS.</title>
        <authorList>
            <person name="Lee Y."/>
            <person name="Jeon C.O."/>
        </authorList>
    </citation>
    <scope>NUCLEOTIDE SEQUENCE [LARGE SCALE GENOMIC DNA]</scope>
    <source>
        <strain evidence="8">DSM 1231</strain>
    </source>
</reference>
<name>A0A317DUE1_9PROT</name>
<dbReference type="InterPro" id="IPR000914">
    <property type="entry name" value="SBP_5_dom"/>
</dbReference>
<dbReference type="Proteomes" id="UP000246077">
    <property type="component" value="Unassembled WGS sequence"/>
</dbReference>
<keyword evidence="3" id="KW-0813">Transport</keyword>
<protein>
    <recommendedName>
        <fullName evidence="6">Solute-binding protein family 5 domain-containing protein</fullName>
    </recommendedName>
</protein>
<dbReference type="OrthoDB" id="7318145at2"/>
<dbReference type="GO" id="GO:0030288">
    <property type="term" value="C:outer membrane-bounded periplasmic space"/>
    <property type="evidence" value="ECO:0007669"/>
    <property type="project" value="UniProtKB-ARBA"/>
</dbReference>
<dbReference type="Gene3D" id="3.40.190.10">
    <property type="entry name" value="Periplasmic binding protein-like II"/>
    <property type="match status" value="1"/>
</dbReference>
<evidence type="ECO:0000256" key="2">
    <source>
        <dbReference type="ARBA" id="ARBA00005695"/>
    </source>
</evidence>
<dbReference type="Gene3D" id="3.10.105.10">
    <property type="entry name" value="Dipeptide-binding Protein, Domain 3"/>
    <property type="match status" value="1"/>
</dbReference>
<comment type="similarity">
    <text evidence="2">Belongs to the bacterial solute-binding protein 5 family.</text>
</comment>
<evidence type="ECO:0000313" key="8">
    <source>
        <dbReference type="Proteomes" id="UP000246077"/>
    </source>
</evidence>
<feature type="chain" id="PRO_5016332901" description="Solute-binding protein family 5 domain-containing protein" evidence="5">
    <location>
        <begin position="25"/>
        <end position="508"/>
    </location>
</feature>
<comment type="caution">
    <text evidence="7">The sequence shown here is derived from an EMBL/GenBank/DDBJ whole genome shotgun (WGS) entry which is preliminary data.</text>
</comment>
<feature type="domain" description="Solute-binding protein family 5" evidence="6">
    <location>
        <begin position="73"/>
        <end position="417"/>
    </location>
</feature>
<dbReference type="PANTHER" id="PTHR30290">
    <property type="entry name" value="PERIPLASMIC BINDING COMPONENT OF ABC TRANSPORTER"/>
    <property type="match status" value="1"/>
</dbReference>
<comment type="subcellular location">
    <subcellularLocation>
        <location evidence="1">Periplasm</location>
    </subcellularLocation>
</comment>
<dbReference type="AlphaFoldDB" id="A0A317DUE1"/>
<keyword evidence="4 5" id="KW-0732">Signal</keyword>
<feature type="signal peptide" evidence="5">
    <location>
        <begin position="1"/>
        <end position="24"/>
    </location>
</feature>
<dbReference type="GO" id="GO:1904680">
    <property type="term" value="F:peptide transmembrane transporter activity"/>
    <property type="evidence" value="ECO:0007669"/>
    <property type="project" value="TreeGrafter"/>
</dbReference>
<dbReference type="GO" id="GO:0015833">
    <property type="term" value="P:peptide transport"/>
    <property type="evidence" value="ECO:0007669"/>
    <property type="project" value="TreeGrafter"/>
</dbReference>